<evidence type="ECO:0000256" key="2">
    <source>
        <dbReference type="SAM" id="Phobius"/>
    </source>
</evidence>
<feature type="region of interest" description="Disordered" evidence="1">
    <location>
        <begin position="1"/>
        <end position="20"/>
    </location>
</feature>
<sequence length="653" mass="72855">MPPGGGRLSVPALPGAPERPSWAAGCEKVHWQLGRAFGRPCCQPVDRTLVAELLSLLLLLLPLPVTWPVAWPVAWPVLLPFAWPVARPGLLLGLFLCLLLGLLLCLLLGQWLCLLPVWVWRLCRLLWVLLSCCSGPWLLIVWLTLAGIFLTQAFPDGGQDQGARPEEDLPEDSVCADQDGAVDATPAGPAADPHVSEDAPSASSVPPTEESEDLRPRRCWCCWPPPQCGSAMQCFNLIDRLRELILVLHGIRIGRFLEWTALGGAAGTMKGGVATTQLWPRMRLCWLQLKRQNCLRRSGLRTPTTAAPSASDTSSPEQFALENDTESSESKGFAGLDACADQVPTRLLVKFEDIGQHRSCPFHLIDAELFGLLDVRSIFGLCCTSRDAYQPKALALHLVEIAEEVRLDRYHALATFERGLEPSENNPGLLSKQKYGMKYLVEGVKRWLQYAASDVMQFVQKVVADTLQPAVRESAAGLLAGLAVYGNRNSRRCMARNVLPLLQISSTRRLGLGILCDCKYDLGRHGGDIVNALCDIVSKESKHKDHYQAFIYLEQILKHSPSPGKIYPQAWVFLNSFLRRSSAFLKPRVRHLWLLLGSTWSRRAPAEDCFEYYPRSPFWWLTSHAERKRMVEEHRQNCMGRCPKGRFALSKDF</sequence>
<feature type="compositionally biased region" description="Low complexity" evidence="1">
    <location>
        <begin position="302"/>
        <end position="316"/>
    </location>
</feature>
<dbReference type="EMBL" id="CAMXCT010003347">
    <property type="protein sequence ID" value="CAI4004008.1"/>
    <property type="molecule type" value="Genomic_DNA"/>
</dbReference>
<reference evidence="3" key="1">
    <citation type="submission" date="2022-10" db="EMBL/GenBank/DDBJ databases">
        <authorList>
            <person name="Chen Y."/>
            <person name="Dougan E. K."/>
            <person name="Chan C."/>
            <person name="Rhodes N."/>
            <person name="Thang M."/>
        </authorList>
    </citation>
    <scope>NUCLEOTIDE SEQUENCE</scope>
</reference>
<keyword evidence="2" id="KW-0812">Transmembrane</keyword>
<protein>
    <submittedName>
        <fullName evidence="3">Uncharacterized protein</fullName>
    </submittedName>
</protein>
<feature type="transmembrane region" description="Helical" evidence="2">
    <location>
        <begin position="49"/>
        <end position="70"/>
    </location>
</feature>
<evidence type="ECO:0000313" key="5">
    <source>
        <dbReference type="Proteomes" id="UP001152797"/>
    </source>
</evidence>
<proteinExistence type="predicted"/>
<gene>
    <name evidence="3" type="ORF">C1SCF055_LOCUS29826</name>
</gene>
<organism evidence="3">
    <name type="scientific">Cladocopium goreaui</name>
    <dbReference type="NCBI Taxonomy" id="2562237"/>
    <lineage>
        <taxon>Eukaryota</taxon>
        <taxon>Sar</taxon>
        <taxon>Alveolata</taxon>
        <taxon>Dinophyceae</taxon>
        <taxon>Suessiales</taxon>
        <taxon>Symbiodiniaceae</taxon>
        <taxon>Cladocopium</taxon>
    </lineage>
</organism>
<keyword evidence="5" id="KW-1185">Reference proteome</keyword>
<name>A0A9P1D510_9DINO</name>
<comment type="caution">
    <text evidence="3">The sequence shown here is derived from an EMBL/GenBank/DDBJ whole genome shotgun (WGS) entry which is preliminary data.</text>
</comment>
<evidence type="ECO:0000313" key="3">
    <source>
        <dbReference type="EMBL" id="CAI4004008.1"/>
    </source>
</evidence>
<feature type="region of interest" description="Disordered" evidence="1">
    <location>
        <begin position="185"/>
        <end position="212"/>
    </location>
</feature>
<dbReference type="EMBL" id="CAMXCT030003347">
    <property type="protein sequence ID" value="CAL4791320.1"/>
    <property type="molecule type" value="Genomic_DNA"/>
</dbReference>
<evidence type="ECO:0000313" key="4">
    <source>
        <dbReference type="EMBL" id="CAL1157383.1"/>
    </source>
</evidence>
<feature type="transmembrane region" description="Helical" evidence="2">
    <location>
        <begin position="90"/>
        <end position="113"/>
    </location>
</feature>
<dbReference type="AlphaFoldDB" id="A0A9P1D510"/>
<dbReference type="Proteomes" id="UP001152797">
    <property type="component" value="Unassembled WGS sequence"/>
</dbReference>
<keyword evidence="2" id="KW-0472">Membrane</keyword>
<feature type="transmembrane region" description="Helical" evidence="2">
    <location>
        <begin position="125"/>
        <end position="150"/>
    </location>
</feature>
<accession>A0A9P1D510</accession>
<feature type="region of interest" description="Disordered" evidence="1">
    <location>
        <begin position="301"/>
        <end position="332"/>
    </location>
</feature>
<reference evidence="4" key="2">
    <citation type="submission" date="2024-04" db="EMBL/GenBank/DDBJ databases">
        <authorList>
            <person name="Chen Y."/>
            <person name="Shah S."/>
            <person name="Dougan E. K."/>
            <person name="Thang M."/>
            <person name="Chan C."/>
        </authorList>
    </citation>
    <scope>NUCLEOTIDE SEQUENCE [LARGE SCALE GENOMIC DNA]</scope>
</reference>
<dbReference type="EMBL" id="CAMXCT020003347">
    <property type="protein sequence ID" value="CAL1157383.1"/>
    <property type="molecule type" value="Genomic_DNA"/>
</dbReference>
<evidence type="ECO:0000256" key="1">
    <source>
        <dbReference type="SAM" id="MobiDB-lite"/>
    </source>
</evidence>
<keyword evidence="2" id="KW-1133">Transmembrane helix</keyword>